<comment type="caution">
    <text evidence="1">The sequence shown here is derived from an EMBL/GenBank/DDBJ whole genome shotgun (WGS) entry which is preliminary data.</text>
</comment>
<dbReference type="Proteomes" id="UP001239111">
    <property type="component" value="Chromosome 1"/>
</dbReference>
<organism evidence="1 2">
    <name type="scientific">Eretmocerus hayati</name>
    <dbReference type="NCBI Taxonomy" id="131215"/>
    <lineage>
        <taxon>Eukaryota</taxon>
        <taxon>Metazoa</taxon>
        <taxon>Ecdysozoa</taxon>
        <taxon>Arthropoda</taxon>
        <taxon>Hexapoda</taxon>
        <taxon>Insecta</taxon>
        <taxon>Pterygota</taxon>
        <taxon>Neoptera</taxon>
        <taxon>Endopterygota</taxon>
        <taxon>Hymenoptera</taxon>
        <taxon>Apocrita</taxon>
        <taxon>Proctotrupomorpha</taxon>
        <taxon>Chalcidoidea</taxon>
        <taxon>Aphelinidae</taxon>
        <taxon>Aphelininae</taxon>
        <taxon>Eretmocerus</taxon>
    </lineage>
</organism>
<proteinExistence type="predicted"/>
<keyword evidence="2" id="KW-1185">Reference proteome</keyword>
<evidence type="ECO:0000313" key="2">
    <source>
        <dbReference type="Proteomes" id="UP001239111"/>
    </source>
</evidence>
<reference evidence="1" key="1">
    <citation type="submission" date="2023-04" db="EMBL/GenBank/DDBJ databases">
        <title>A chromosome-level genome assembly of the parasitoid wasp Eretmocerus hayati.</title>
        <authorList>
            <person name="Zhong Y."/>
            <person name="Liu S."/>
            <person name="Liu Y."/>
        </authorList>
    </citation>
    <scope>NUCLEOTIDE SEQUENCE</scope>
    <source>
        <strain evidence="1">ZJU_SS_LIU_2023</strain>
    </source>
</reference>
<gene>
    <name evidence="1" type="ORF">QAD02_023011</name>
</gene>
<sequence>MFEFHEKLKKRRSPSLTGIRENEEVKLVAQTATSANEQDIFQIPLTNVFKSFKYKARLDTSDELNIKRLTAGERFFECFNRDKIEPWFSNRELINQSTDTYNR</sequence>
<protein>
    <submittedName>
        <fullName evidence="1">Uncharacterized protein</fullName>
    </submittedName>
</protein>
<evidence type="ECO:0000313" key="1">
    <source>
        <dbReference type="EMBL" id="KAJ8687217.1"/>
    </source>
</evidence>
<dbReference type="EMBL" id="CM056741">
    <property type="protein sequence ID" value="KAJ8687217.1"/>
    <property type="molecule type" value="Genomic_DNA"/>
</dbReference>
<name>A0ACC2PUU8_9HYME</name>
<accession>A0ACC2PUU8</accession>